<gene>
    <name evidence="2" type="ORF">P7K49_012059</name>
</gene>
<proteinExistence type="predicted"/>
<sequence>MGWCSYGLVADAGWSNKGAVGNCVTTMLHNRYTPSERAPPLKRSNQTAPSLNNILKAATREGSESSGFGKPPKNISSATHSARNNTGGAMSQPGRKEVTEEEAERFIHQVNQAAVIIQRWYRQQVQRRRAGAAHLEHLLQAKREEQRQRLGEGTLLDLHQQKEAARRKVREEKARQARRAAIQVPGLTT</sequence>
<dbReference type="InterPro" id="IPR030465">
    <property type="entry name" value="CEP131"/>
</dbReference>
<feature type="compositionally biased region" description="Polar residues" evidence="1">
    <location>
        <begin position="74"/>
        <end position="89"/>
    </location>
</feature>
<dbReference type="PANTHER" id="PTHR31540:SF1">
    <property type="entry name" value="CENTROSOMAL PROTEIN OF 131 KDA"/>
    <property type="match status" value="1"/>
</dbReference>
<evidence type="ECO:0000256" key="1">
    <source>
        <dbReference type="SAM" id="MobiDB-lite"/>
    </source>
</evidence>
<evidence type="ECO:0000313" key="3">
    <source>
        <dbReference type="Proteomes" id="UP001266305"/>
    </source>
</evidence>
<dbReference type="EMBL" id="JASSZA010000005">
    <property type="protein sequence ID" value="KAK2112312.1"/>
    <property type="molecule type" value="Genomic_DNA"/>
</dbReference>
<keyword evidence="3" id="KW-1185">Reference proteome</keyword>
<reference evidence="2 3" key="1">
    <citation type="submission" date="2023-05" db="EMBL/GenBank/DDBJ databases">
        <title>B98-5 Cell Line De Novo Hybrid Assembly: An Optical Mapping Approach.</title>
        <authorList>
            <person name="Kananen K."/>
            <person name="Auerbach J.A."/>
            <person name="Kautto E."/>
            <person name="Blachly J.S."/>
        </authorList>
    </citation>
    <scope>NUCLEOTIDE SEQUENCE [LARGE SCALE GENOMIC DNA]</scope>
    <source>
        <strain evidence="2">B95-8</strain>
        <tissue evidence="2">Cell line</tissue>
    </source>
</reference>
<accession>A0ABQ9VVY4</accession>
<comment type="caution">
    <text evidence="2">The sequence shown here is derived from an EMBL/GenBank/DDBJ whole genome shotgun (WGS) entry which is preliminary data.</text>
</comment>
<dbReference type="Proteomes" id="UP001266305">
    <property type="component" value="Unassembled WGS sequence"/>
</dbReference>
<name>A0ABQ9VVY4_SAGOE</name>
<evidence type="ECO:0000313" key="2">
    <source>
        <dbReference type="EMBL" id="KAK2112312.1"/>
    </source>
</evidence>
<dbReference type="PANTHER" id="PTHR31540">
    <property type="entry name" value="CENTROSOMAL PROTEIN OF 131 KDA"/>
    <property type="match status" value="1"/>
</dbReference>
<protein>
    <submittedName>
        <fullName evidence="2">Uncharacterized protein</fullName>
    </submittedName>
</protein>
<feature type="region of interest" description="Disordered" evidence="1">
    <location>
        <begin position="59"/>
        <end position="100"/>
    </location>
</feature>
<organism evidence="2 3">
    <name type="scientific">Saguinus oedipus</name>
    <name type="common">Cotton-top tamarin</name>
    <name type="synonym">Oedipomidas oedipus</name>
    <dbReference type="NCBI Taxonomy" id="9490"/>
    <lineage>
        <taxon>Eukaryota</taxon>
        <taxon>Metazoa</taxon>
        <taxon>Chordata</taxon>
        <taxon>Craniata</taxon>
        <taxon>Vertebrata</taxon>
        <taxon>Euteleostomi</taxon>
        <taxon>Mammalia</taxon>
        <taxon>Eutheria</taxon>
        <taxon>Euarchontoglires</taxon>
        <taxon>Primates</taxon>
        <taxon>Haplorrhini</taxon>
        <taxon>Platyrrhini</taxon>
        <taxon>Cebidae</taxon>
        <taxon>Callitrichinae</taxon>
        <taxon>Saguinus</taxon>
    </lineage>
</organism>